<dbReference type="Gene3D" id="3.90.660.10">
    <property type="match status" value="1"/>
</dbReference>
<dbReference type="OrthoDB" id="2161133at2759"/>
<dbReference type="PANTHER" id="PTHR23357">
    <property type="entry name" value="RENALASE"/>
    <property type="match status" value="1"/>
</dbReference>
<dbReference type="InterPro" id="IPR040174">
    <property type="entry name" value="RNLS"/>
</dbReference>
<dbReference type="InterPro" id="IPR036188">
    <property type="entry name" value="FAD/NAD-bd_sf"/>
</dbReference>
<keyword evidence="1" id="KW-0472">Membrane</keyword>
<evidence type="ECO:0000313" key="3">
    <source>
        <dbReference type="Proteomes" id="UP000475862"/>
    </source>
</evidence>
<dbReference type="AlphaFoldDB" id="A0A6G0T7K8"/>
<dbReference type="Pfam" id="PF13450">
    <property type="entry name" value="NAD_binding_8"/>
    <property type="match status" value="1"/>
</dbReference>
<feature type="transmembrane region" description="Helical" evidence="1">
    <location>
        <begin position="447"/>
        <end position="470"/>
    </location>
</feature>
<reference evidence="2 3" key="1">
    <citation type="submission" date="2019-08" db="EMBL/GenBank/DDBJ databases">
        <title>The genome of the soybean aphid Biotype 1, its phylome, world population structure and adaptation to the North American continent.</title>
        <authorList>
            <person name="Giordano R."/>
            <person name="Donthu R.K."/>
            <person name="Hernandez A.G."/>
            <person name="Wright C.L."/>
            <person name="Zimin A.V."/>
        </authorList>
    </citation>
    <scope>NUCLEOTIDE SEQUENCE [LARGE SCALE GENOMIC DNA]</scope>
    <source>
        <tissue evidence="2">Whole aphids</tissue>
    </source>
</reference>
<dbReference type="GO" id="GO:0005576">
    <property type="term" value="C:extracellular region"/>
    <property type="evidence" value="ECO:0007669"/>
    <property type="project" value="TreeGrafter"/>
</dbReference>
<sequence>MKVLLIGCGLTSTITAYLLRTRIPNIHLTLWDKARGPGGRTSVRRGPSGTFVDLGAQFITTDATTLSKYSAIYEPLISTKTLTPMNCKIEGISESHHKQHFIAPSGANSLVKYFLNNASIDCTKFEKRVCAITPTGKVTCICGSEESFDLIVITAPAPQILQMDCPMSQTVRHELEKVTYSTRFTYNMFYEKPILETEWDVKFLNDETFRYVSIENRKREQYNLPDCVVFHTTKEFGQQHIKGTTESMFQMLNDKVNKLFPEWPLPASCNVHKWLYSQVTTPYSNNPGCVLLNESIPIIAGGDSFTHFFFKIYFVESSIFNSFNSSSRSSRSSSTKRFSLIGIVATLESLNRSWGNRVPVSSTSLASSSNSVRFFSSSLIIASFFSLTLRFFQAKKLSKVTLLLTISVVGCFLSFSPCFLSTTSLSLSSSQFSIVSFSSPSRKSTYILLFSAFFSVAKSFIIFFLVIYFTRGYATRFNLFLNLLNESLLFGSFFIF</sequence>
<evidence type="ECO:0000313" key="2">
    <source>
        <dbReference type="EMBL" id="KAE9526933.1"/>
    </source>
</evidence>
<organism evidence="2 3">
    <name type="scientific">Aphis glycines</name>
    <name type="common">Soybean aphid</name>
    <dbReference type="NCBI Taxonomy" id="307491"/>
    <lineage>
        <taxon>Eukaryota</taxon>
        <taxon>Metazoa</taxon>
        <taxon>Ecdysozoa</taxon>
        <taxon>Arthropoda</taxon>
        <taxon>Hexapoda</taxon>
        <taxon>Insecta</taxon>
        <taxon>Pterygota</taxon>
        <taxon>Neoptera</taxon>
        <taxon>Paraneoptera</taxon>
        <taxon>Hemiptera</taxon>
        <taxon>Sternorrhyncha</taxon>
        <taxon>Aphidomorpha</taxon>
        <taxon>Aphidoidea</taxon>
        <taxon>Aphididae</taxon>
        <taxon>Aphidini</taxon>
        <taxon>Aphis</taxon>
        <taxon>Aphis</taxon>
    </lineage>
</organism>
<dbReference type="SUPFAM" id="SSF51905">
    <property type="entry name" value="FAD/NAD(P)-binding domain"/>
    <property type="match status" value="1"/>
</dbReference>
<proteinExistence type="predicted"/>
<keyword evidence="3" id="KW-1185">Reference proteome</keyword>
<dbReference type="Gene3D" id="3.50.50.60">
    <property type="entry name" value="FAD/NAD(P)-binding domain"/>
    <property type="match status" value="1"/>
</dbReference>
<evidence type="ECO:0008006" key="4">
    <source>
        <dbReference type="Google" id="ProtNLM"/>
    </source>
</evidence>
<dbReference type="EMBL" id="VYZN01000054">
    <property type="protein sequence ID" value="KAE9526933.1"/>
    <property type="molecule type" value="Genomic_DNA"/>
</dbReference>
<dbReference type="GO" id="GO:0016651">
    <property type="term" value="F:oxidoreductase activity, acting on NAD(P)H"/>
    <property type="evidence" value="ECO:0007669"/>
    <property type="project" value="InterPro"/>
</dbReference>
<dbReference type="PANTHER" id="PTHR23357:SF1">
    <property type="entry name" value="RENALASE"/>
    <property type="match status" value="1"/>
</dbReference>
<dbReference type="Proteomes" id="UP000475862">
    <property type="component" value="Unassembled WGS sequence"/>
</dbReference>
<accession>A0A6G0T7K8</accession>
<comment type="caution">
    <text evidence="2">The sequence shown here is derived from an EMBL/GenBank/DDBJ whole genome shotgun (WGS) entry which is preliminary data.</text>
</comment>
<feature type="transmembrane region" description="Helical" evidence="1">
    <location>
        <begin position="404"/>
        <end position="427"/>
    </location>
</feature>
<keyword evidence="1" id="KW-0812">Transmembrane</keyword>
<evidence type="ECO:0000256" key="1">
    <source>
        <dbReference type="SAM" id="Phobius"/>
    </source>
</evidence>
<name>A0A6G0T7K8_APHGL</name>
<protein>
    <recommendedName>
        <fullName evidence="4">Amine oxidase domain-containing protein</fullName>
    </recommendedName>
</protein>
<gene>
    <name evidence="2" type="ORF">AGLY_013581</name>
</gene>
<feature type="transmembrane region" description="Helical" evidence="1">
    <location>
        <begin position="374"/>
        <end position="392"/>
    </location>
</feature>
<keyword evidence="1" id="KW-1133">Transmembrane helix</keyword>